<keyword evidence="2" id="KW-0479">Metal-binding</keyword>
<evidence type="ECO:0000256" key="4">
    <source>
        <dbReference type="ARBA" id="ARBA00023277"/>
    </source>
</evidence>
<evidence type="ECO:0000256" key="2">
    <source>
        <dbReference type="ARBA" id="ARBA00022723"/>
    </source>
</evidence>
<dbReference type="Gene3D" id="2.30.40.10">
    <property type="entry name" value="Urease, subunit C, domain 1"/>
    <property type="match status" value="1"/>
</dbReference>
<accession>A0ABU7MLN9</accession>
<dbReference type="PANTHER" id="PTHR11113:SF14">
    <property type="entry name" value="N-ACETYLGLUCOSAMINE-6-PHOSPHATE DEACETYLASE"/>
    <property type="match status" value="1"/>
</dbReference>
<evidence type="ECO:0000313" key="8">
    <source>
        <dbReference type="Proteomes" id="UP001344817"/>
    </source>
</evidence>
<dbReference type="PANTHER" id="PTHR11113">
    <property type="entry name" value="N-ACETYLGLUCOSAMINE-6-PHOSPHATE DEACETYLASE"/>
    <property type="match status" value="1"/>
</dbReference>
<dbReference type="SUPFAM" id="SSF51556">
    <property type="entry name" value="Metallo-dependent hydrolases"/>
    <property type="match status" value="1"/>
</dbReference>
<evidence type="ECO:0000259" key="6">
    <source>
        <dbReference type="Pfam" id="PF01979"/>
    </source>
</evidence>
<dbReference type="Gene3D" id="3.20.20.140">
    <property type="entry name" value="Metal-dependent hydrolases"/>
    <property type="match status" value="1"/>
</dbReference>
<dbReference type="RefSeq" id="WP_330500862.1">
    <property type="nucleotide sequence ID" value="NZ_JAZDWZ010000007.1"/>
</dbReference>
<sequence length="380" mass="42443">MQIEKNNTCVIRSVEIYNANNFIKNADIYIENGVIKKIVEVEGVSKKRAVPGFIDTHIHGFFNFDVSEGVKAIEIIAKKLSFFGTTSFIPTIMTDDFEKMKKSLEEIYEAKMCNFLGAKILGSHTEGPFIGKAKRGAHDEKYLLKTSKPKIKHLIKSSNETLLKISLDPDQTNFSDIDFMIENNIQPSIGHTNCTYETAIKMFDNKVKSVCHLWNAMSGFDSRRPGLLQATFMHKNVYAEMILDLIHICEQSVKFTIDNLGIDYIIGVSDAIKPAYSQDGENVSGGFKVVKKGSLITIKDTETIAGSAISLLNAFENMIKIGYSMHDAVKVTSYNAAKFLKRNDIGVIKVGAKADIVLFNKTNFEIFSTYVEGVEIKRGI</sequence>
<comment type="similarity">
    <text evidence="1 5">Belongs to the metallo-dependent hydrolases superfamily. NagA family.</text>
</comment>
<comment type="caution">
    <text evidence="7">The sequence shown here is derived from an EMBL/GenBank/DDBJ whole genome shotgun (WGS) entry which is preliminary data.</text>
</comment>
<name>A0ABU7MLN9_9BACT</name>
<dbReference type="Pfam" id="PF01979">
    <property type="entry name" value="Amidohydro_1"/>
    <property type="match status" value="1"/>
</dbReference>
<dbReference type="InterPro" id="IPR003764">
    <property type="entry name" value="GlcNAc_6-P_deAcase"/>
</dbReference>
<evidence type="ECO:0000313" key="7">
    <source>
        <dbReference type="EMBL" id="MEE3928450.1"/>
    </source>
</evidence>
<keyword evidence="3 5" id="KW-0378">Hydrolase</keyword>
<organism evidence="7 8">
    <name type="scientific">Mycoplasmopsis ciconiae</name>
    <dbReference type="NCBI Taxonomy" id="561067"/>
    <lineage>
        <taxon>Bacteria</taxon>
        <taxon>Bacillati</taxon>
        <taxon>Mycoplasmatota</taxon>
        <taxon>Mycoplasmoidales</taxon>
        <taxon>Metamycoplasmataceae</taxon>
        <taxon>Mycoplasmopsis</taxon>
    </lineage>
</organism>
<dbReference type="EMBL" id="JAZDWZ010000007">
    <property type="protein sequence ID" value="MEE3928450.1"/>
    <property type="molecule type" value="Genomic_DNA"/>
</dbReference>
<dbReference type="SUPFAM" id="SSF51338">
    <property type="entry name" value="Composite domain of metallo-dependent hydrolases"/>
    <property type="match status" value="1"/>
</dbReference>
<keyword evidence="4 5" id="KW-0119">Carbohydrate metabolism</keyword>
<dbReference type="InterPro" id="IPR011059">
    <property type="entry name" value="Metal-dep_hydrolase_composite"/>
</dbReference>
<dbReference type="InterPro" id="IPR032466">
    <property type="entry name" value="Metal_Hydrolase"/>
</dbReference>
<protein>
    <submittedName>
        <fullName evidence="7">Amidohydrolase family protein</fullName>
    </submittedName>
</protein>
<reference evidence="7" key="1">
    <citation type="submission" date="2024-01" db="EMBL/GenBank/DDBJ databases">
        <title>Genome sequence of Mycoplasma ciconiae type strain DSM 25251.</title>
        <authorList>
            <person name="Spergser J."/>
        </authorList>
    </citation>
    <scope>NUCLEOTIDE SEQUENCE [LARGE SCALE GENOMIC DNA]</scope>
    <source>
        <strain evidence="7">DSM 25251</strain>
    </source>
</reference>
<feature type="domain" description="Amidohydrolase-related" evidence="6">
    <location>
        <begin position="49"/>
        <end position="373"/>
    </location>
</feature>
<dbReference type="PIRSF" id="PIRSF038994">
    <property type="entry name" value="NagA"/>
    <property type="match status" value="1"/>
</dbReference>
<dbReference type="InterPro" id="IPR006680">
    <property type="entry name" value="Amidohydro-rel"/>
</dbReference>
<evidence type="ECO:0000256" key="1">
    <source>
        <dbReference type="ARBA" id="ARBA00010716"/>
    </source>
</evidence>
<gene>
    <name evidence="7" type="ORF">V2E24_02560</name>
</gene>
<dbReference type="Proteomes" id="UP001344817">
    <property type="component" value="Unassembled WGS sequence"/>
</dbReference>
<evidence type="ECO:0000256" key="5">
    <source>
        <dbReference type="PIRNR" id="PIRNR038994"/>
    </source>
</evidence>
<proteinExistence type="inferred from homology"/>
<keyword evidence="8" id="KW-1185">Reference proteome</keyword>
<evidence type="ECO:0000256" key="3">
    <source>
        <dbReference type="ARBA" id="ARBA00022801"/>
    </source>
</evidence>